<evidence type="ECO:0000313" key="2">
    <source>
        <dbReference type="Proteomes" id="UP001432322"/>
    </source>
</evidence>
<keyword evidence="2" id="KW-1185">Reference proteome</keyword>
<comment type="caution">
    <text evidence="1">The sequence shown here is derived from an EMBL/GenBank/DDBJ whole genome shotgun (WGS) entry which is preliminary data.</text>
</comment>
<proteinExistence type="predicted"/>
<feature type="non-terminal residue" evidence="1">
    <location>
        <position position="1"/>
    </location>
</feature>
<evidence type="ECO:0000313" key="1">
    <source>
        <dbReference type="EMBL" id="GMT13209.1"/>
    </source>
</evidence>
<reference evidence="1" key="1">
    <citation type="submission" date="2023-10" db="EMBL/GenBank/DDBJ databases">
        <title>Genome assembly of Pristionchus species.</title>
        <authorList>
            <person name="Yoshida K."/>
            <person name="Sommer R.J."/>
        </authorList>
    </citation>
    <scope>NUCLEOTIDE SEQUENCE</scope>
    <source>
        <strain evidence="1">RS5133</strain>
    </source>
</reference>
<dbReference type="EMBL" id="BTSY01000002">
    <property type="protein sequence ID" value="GMT13209.1"/>
    <property type="molecule type" value="Genomic_DNA"/>
</dbReference>
<accession>A0AAV5V5R9</accession>
<protein>
    <submittedName>
        <fullName evidence="1">Uncharacterized protein</fullName>
    </submittedName>
</protein>
<name>A0AAV5V5R9_9BILA</name>
<dbReference type="Proteomes" id="UP001432322">
    <property type="component" value="Unassembled WGS sequence"/>
</dbReference>
<dbReference type="AlphaFoldDB" id="A0AAV5V5R9"/>
<sequence length="67" mass="7564">ESEKKKPSSVLSALTHNTCCRPIVCSSEATAVWWGRAPVTDAQFHAYCCRMGCSKRHAEEFYCKHKT</sequence>
<gene>
    <name evidence="1" type="ORF">PFISCL1PPCAC_4506</name>
</gene>
<feature type="non-terminal residue" evidence="1">
    <location>
        <position position="67"/>
    </location>
</feature>
<organism evidence="1 2">
    <name type="scientific">Pristionchus fissidentatus</name>
    <dbReference type="NCBI Taxonomy" id="1538716"/>
    <lineage>
        <taxon>Eukaryota</taxon>
        <taxon>Metazoa</taxon>
        <taxon>Ecdysozoa</taxon>
        <taxon>Nematoda</taxon>
        <taxon>Chromadorea</taxon>
        <taxon>Rhabditida</taxon>
        <taxon>Rhabditina</taxon>
        <taxon>Diplogasteromorpha</taxon>
        <taxon>Diplogasteroidea</taxon>
        <taxon>Neodiplogasteridae</taxon>
        <taxon>Pristionchus</taxon>
    </lineage>
</organism>